<dbReference type="AlphaFoldDB" id="A0A0C9XE90"/>
<reference evidence="2" key="2">
    <citation type="submission" date="2015-01" db="EMBL/GenBank/DDBJ databases">
        <title>Evolutionary Origins and Diversification of the Mycorrhizal Mutualists.</title>
        <authorList>
            <consortium name="DOE Joint Genome Institute"/>
            <consortium name="Mycorrhizal Genomics Consortium"/>
            <person name="Kohler A."/>
            <person name="Kuo A."/>
            <person name="Nagy L.G."/>
            <person name="Floudas D."/>
            <person name="Copeland A."/>
            <person name="Barry K.W."/>
            <person name="Cichocki N."/>
            <person name="Veneault-Fourrey C."/>
            <person name="LaButti K."/>
            <person name="Lindquist E.A."/>
            <person name="Lipzen A."/>
            <person name="Lundell T."/>
            <person name="Morin E."/>
            <person name="Murat C."/>
            <person name="Riley R."/>
            <person name="Ohm R."/>
            <person name="Sun H."/>
            <person name="Tunlid A."/>
            <person name="Henrissat B."/>
            <person name="Grigoriev I.V."/>
            <person name="Hibbett D.S."/>
            <person name="Martin F."/>
        </authorList>
    </citation>
    <scope>NUCLEOTIDE SEQUENCE [LARGE SCALE GENOMIC DNA]</scope>
    <source>
        <strain evidence="2">LaAM-08-1</strain>
    </source>
</reference>
<dbReference type="Proteomes" id="UP000054477">
    <property type="component" value="Unassembled WGS sequence"/>
</dbReference>
<dbReference type="EMBL" id="KN838582">
    <property type="protein sequence ID" value="KIK03221.1"/>
    <property type="molecule type" value="Genomic_DNA"/>
</dbReference>
<dbReference type="HOGENOM" id="CLU_2892044_0_0_1"/>
<sequence length="63" mass="6821">SSCTVKYGGVACVAPLVPPESGWDTLPGERRSREEPSPMNLRQIFQGTYVRATSSTVCALHIL</sequence>
<feature type="non-terminal residue" evidence="1">
    <location>
        <position position="1"/>
    </location>
</feature>
<reference evidence="1 2" key="1">
    <citation type="submission" date="2014-04" db="EMBL/GenBank/DDBJ databases">
        <authorList>
            <consortium name="DOE Joint Genome Institute"/>
            <person name="Kuo A."/>
            <person name="Kohler A."/>
            <person name="Nagy L.G."/>
            <person name="Floudas D."/>
            <person name="Copeland A."/>
            <person name="Barry K.W."/>
            <person name="Cichocki N."/>
            <person name="Veneault-Fourrey C."/>
            <person name="LaButti K."/>
            <person name="Lindquist E.A."/>
            <person name="Lipzen A."/>
            <person name="Lundell T."/>
            <person name="Morin E."/>
            <person name="Murat C."/>
            <person name="Sun H."/>
            <person name="Tunlid A."/>
            <person name="Henrissat B."/>
            <person name="Grigoriev I.V."/>
            <person name="Hibbett D.S."/>
            <person name="Martin F."/>
            <person name="Nordberg H.P."/>
            <person name="Cantor M.N."/>
            <person name="Hua S.X."/>
        </authorList>
    </citation>
    <scope>NUCLEOTIDE SEQUENCE [LARGE SCALE GENOMIC DNA]</scope>
    <source>
        <strain evidence="1 2">LaAM-08-1</strain>
    </source>
</reference>
<organism evidence="1 2">
    <name type="scientific">Laccaria amethystina LaAM-08-1</name>
    <dbReference type="NCBI Taxonomy" id="1095629"/>
    <lineage>
        <taxon>Eukaryota</taxon>
        <taxon>Fungi</taxon>
        <taxon>Dikarya</taxon>
        <taxon>Basidiomycota</taxon>
        <taxon>Agaricomycotina</taxon>
        <taxon>Agaricomycetes</taxon>
        <taxon>Agaricomycetidae</taxon>
        <taxon>Agaricales</taxon>
        <taxon>Agaricineae</taxon>
        <taxon>Hydnangiaceae</taxon>
        <taxon>Laccaria</taxon>
    </lineage>
</organism>
<evidence type="ECO:0000313" key="1">
    <source>
        <dbReference type="EMBL" id="KIK03221.1"/>
    </source>
</evidence>
<name>A0A0C9XE90_9AGAR</name>
<proteinExistence type="predicted"/>
<evidence type="ECO:0000313" key="2">
    <source>
        <dbReference type="Proteomes" id="UP000054477"/>
    </source>
</evidence>
<keyword evidence="2" id="KW-1185">Reference proteome</keyword>
<protein>
    <submittedName>
        <fullName evidence="1">Unplaced genomic scaffold K443scaffold_47, whole genome shotgun sequence</fullName>
    </submittedName>
</protein>
<accession>A0A0C9XE90</accession>
<gene>
    <name evidence="1" type="ORF">K443DRAFT_483659</name>
</gene>